<proteinExistence type="predicted"/>
<sequence>MAGYRSQKSQSCTNEAFSFMSTLSRSENLNLAVHCIQKVSQELEETEQEASASVTKKFPLASHRSTPEVQMEREDSGRYCEENSYKQSESPPPNPTDSSTFHSESIGYADDSVEYKTLTISHSITKIVRRRYNRIFKLLAYPLFEKNQVQLLRIKSLQSHVHKSFKQIKLTPAEKKNILLESAKRLVLTVKVNYDQISLWRWYFQTIKSNVNVPKYNILPHSRLKSGIGILDHVFRCGTIRYHGNLKQILARWKESTDGFFEKIEQIQKNQTTVKWLKRLSFASVHFFHANEYLSMSDGFSRWKQCVLEAEIGETQKKYEGYVGSAQNIALTELAKLFSAKKINYFNELKMRSFRLTIMRCKIQHLLHLLKKSLRNWLIRLQKPKASEAPNGKSHLLNLAHIVKYNIKTAFFRWKTLPQDQTLQNSERLRFRKTILRNLNFIINRDLARAFETWKNPDYIEEVEEVETVTKNIVTRVDQIVSVRIFVPKQKIFTSLEYREEHPAEPVKKSHRIIKAALRNLDHILMICVLQAWTKWNQPIPPSPANKHREKKFISYQVSSKPICRIETSGFIEKSSFICSGESFYNSTLDTSSFIRNISPEDIPDGFPEIVSYLYDTKIKKSSLTRTALFEWQNKAQNKNLKKKNLQVLVKNIKSFLVKHEKSGFEKWQNVAKSTAN</sequence>
<dbReference type="AlphaFoldDB" id="A0AAU9JCL3"/>
<reference evidence="2" key="1">
    <citation type="submission" date="2021-09" db="EMBL/GenBank/DDBJ databases">
        <authorList>
            <consortium name="AG Swart"/>
            <person name="Singh M."/>
            <person name="Singh A."/>
            <person name="Seah K."/>
            <person name="Emmerich C."/>
        </authorList>
    </citation>
    <scope>NUCLEOTIDE SEQUENCE</scope>
    <source>
        <strain evidence="2">ATCC30299</strain>
    </source>
</reference>
<name>A0AAU9JCL3_9CILI</name>
<dbReference type="Proteomes" id="UP001162131">
    <property type="component" value="Unassembled WGS sequence"/>
</dbReference>
<evidence type="ECO:0000313" key="2">
    <source>
        <dbReference type="EMBL" id="CAG9319438.1"/>
    </source>
</evidence>
<dbReference type="EMBL" id="CAJZBQ010000023">
    <property type="protein sequence ID" value="CAG9319438.1"/>
    <property type="molecule type" value="Genomic_DNA"/>
</dbReference>
<keyword evidence="3" id="KW-1185">Reference proteome</keyword>
<comment type="caution">
    <text evidence="2">The sequence shown here is derived from an EMBL/GenBank/DDBJ whole genome shotgun (WGS) entry which is preliminary data.</text>
</comment>
<evidence type="ECO:0000256" key="1">
    <source>
        <dbReference type="SAM" id="MobiDB-lite"/>
    </source>
</evidence>
<organism evidence="2 3">
    <name type="scientific">Blepharisma stoltei</name>
    <dbReference type="NCBI Taxonomy" id="1481888"/>
    <lineage>
        <taxon>Eukaryota</taxon>
        <taxon>Sar</taxon>
        <taxon>Alveolata</taxon>
        <taxon>Ciliophora</taxon>
        <taxon>Postciliodesmatophora</taxon>
        <taxon>Heterotrichea</taxon>
        <taxon>Heterotrichida</taxon>
        <taxon>Blepharismidae</taxon>
        <taxon>Blepharisma</taxon>
    </lineage>
</organism>
<accession>A0AAU9JCL3</accession>
<evidence type="ECO:0000313" key="3">
    <source>
        <dbReference type="Proteomes" id="UP001162131"/>
    </source>
</evidence>
<protein>
    <submittedName>
        <fullName evidence="2">Uncharacterized protein</fullName>
    </submittedName>
</protein>
<gene>
    <name evidence="2" type="ORF">BSTOLATCC_MIC23995</name>
</gene>
<feature type="region of interest" description="Disordered" evidence="1">
    <location>
        <begin position="42"/>
        <end position="103"/>
    </location>
</feature>
<feature type="compositionally biased region" description="Basic and acidic residues" evidence="1">
    <location>
        <begin position="70"/>
        <end position="84"/>
    </location>
</feature>